<evidence type="ECO:0000313" key="3">
    <source>
        <dbReference type="Proteomes" id="UP000759537"/>
    </source>
</evidence>
<comment type="caution">
    <text evidence="2">The sequence shown here is derived from an EMBL/GenBank/DDBJ whole genome shotgun (WGS) entry which is preliminary data.</text>
</comment>
<accession>A0A9P5MXH2</accession>
<feature type="region of interest" description="Disordered" evidence="1">
    <location>
        <begin position="70"/>
        <end position="110"/>
    </location>
</feature>
<keyword evidence="3" id="KW-1185">Reference proteome</keyword>
<evidence type="ECO:0000313" key="2">
    <source>
        <dbReference type="EMBL" id="KAF8481154.1"/>
    </source>
</evidence>
<organism evidence="2 3">
    <name type="scientific">Russula ochroleuca</name>
    <dbReference type="NCBI Taxonomy" id="152965"/>
    <lineage>
        <taxon>Eukaryota</taxon>
        <taxon>Fungi</taxon>
        <taxon>Dikarya</taxon>
        <taxon>Basidiomycota</taxon>
        <taxon>Agaricomycotina</taxon>
        <taxon>Agaricomycetes</taxon>
        <taxon>Russulales</taxon>
        <taxon>Russulaceae</taxon>
        <taxon>Russula</taxon>
    </lineage>
</organism>
<feature type="region of interest" description="Disordered" evidence="1">
    <location>
        <begin position="160"/>
        <end position="222"/>
    </location>
</feature>
<dbReference type="Pfam" id="PF04801">
    <property type="entry name" value="RPC5"/>
    <property type="match status" value="1"/>
</dbReference>
<name>A0A9P5MXH2_9AGAM</name>
<proteinExistence type="predicted"/>
<dbReference type="OrthoDB" id="340681at2759"/>
<dbReference type="AlphaFoldDB" id="A0A9P5MXH2"/>
<dbReference type="EMBL" id="WHVB01000007">
    <property type="protein sequence ID" value="KAF8481154.1"/>
    <property type="molecule type" value="Genomic_DNA"/>
</dbReference>
<dbReference type="GO" id="GO:0042797">
    <property type="term" value="P:tRNA transcription by RNA polymerase III"/>
    <property type="evidence" value="ECO:0007669"/>
    <property type="project" value="TreeGrafter"/>
</dbReference>
<protein>
    <submittedName>
        <fullName evidence="2">DNA-directed RNA polymerase III subunit Rpc5</fullName>
    </submittedName>
</protein>
<sequence length="284" mass="31397">METGDRIVSVLPVHLSNNLAPNLQLHQFPLLNRSLEVPPSATASGKRIRARLKSATRRLEVHVPVDHRPEVWNAEKSKELGAGRMEDDKEKNQVSGSKLKEGEEPRLSEVRYRSEEIPHVGAYLLGVVRDGALHLHPINETHQLRPTLTYLDALNRKSWRSRGTDSDAESSDGSPPPPDPDDASPVSSPKKAKKPAGEAKDVQVAARKAEEKGGRDLQGGLSAMRREMLMSLRAEEEEEWQALAYHGPESAESSEAYEAIFAQSGEMLQSESNVTIFLRSIHGL</sequence>
<keyword evidence="2" id="KW-0804">Transcription</keyword>
<dbReference type="InterPro" id="IPR006886">
    <property type="entry name" value="RNA_pol_III_Rpc5"/>
</dbReference>
<dbReference type="Proteomes" id="UP000759537">
    <property type="component" value="Unassembled WGS sequence"/>
</dbReference>
<keyword evidence="2" id="KW-0240">DNA-directed RNA polymerase</keyword>
<dbReference type="PANTHER" id="PTHR12069">
    <property type="entry name" value="DNA-DIRECTED RNA POLYMERASES III 80 KDA POLYPEPTIDE RNA POLYMERASE III SUBUNIT 5"/>
    <property type="match status" value="1"/>
</dbReference>
<dbReference type="PANTHER" id="PTHR12069:SF0">
    <property type="entry name" value="DNA-DIRECTED RNA POLYMERASE III SUBUNIT RPC5"/>
    <property type="match status" value="1"/>
</dbReference>
<dbReference type="GO" id="GO:0005666">
    <property type="term" value="C:RNA polymerase III complex"/>
    <property type="evidence" value="ECO:0007669"/>
    <property type="project" value="TreeGrafter"/>
</dbReference>
<evidence type="ECO:0000256" key="1">
    <source>
        <dbReference type="SAM" id="MobiDB-lite"/>
    </source>
</evidence>
<reference evidence="2" key="2">
    <citation type="journal article" date="2020" name="Nat. Commun.">
        <title>Large-scale genome sequencing of mycorrhizal fungi provides insights into the early evolution of symbiotic traits.</title>
        <authorList>
            <person name="Miyauchi S."/>
            <person name="Kiss E."/>
            <person name="Kuo A."/>
            <person name="Drula E."/>
            <person name="Kohler A."/>
            <person name="Sanchez-Garcia M."/>
            <person name="Morin E."/>
            <person name="Andreopoulos B."/>
            <person name="Barry K.W."/>
            <person name="Bonito G."/>
            <person name="Buee M."/>
            <person name="Carver A."/>
            <person name="Chen C."/>
            <person name="Cichocki N."/>
            <person name="Clum A."/>
            <person name="Culley D."/>
            <person name="Crous P.W."/>
            <person name="Fauchery L."/>
            <person name="Girlanda M."/>
            <person name="Hayes R.D."/>
            <person name="Keri Z."/>
            <person name="LaButti K."/>
            <person name="Lipzen A."/>
            <person name="Lombard V."/>
            <person name="Magnuson J."/>
            <person name="Maillard F."/>
            <person name="Murat C."/>
            <person name="Nolan M."/>
            <person name="Ohm R.A."/>
            <person name="Pangilinan J."/>
            <person name="Pereira M.F."/>
            <person name="Perotto S."/>
            <person name="Peter M."/>
            <person name="Pfister S."/>
            <person name="Riley R."/>
            <person name="Sitrit Y."/>
            <person name="Stielow J.B."/>
            <person name="Szollosi G."/>
            <person name="Zifcakova L."/>
            <person name="Stursova M."/>
            <person name="Spatafora J.W."/>
            <person name="Tedersoo L."/>
            <person name="Vaario L.M."/>
            <person name="Yamada A."/>
            <person name="Yan M."/>
            <person name="Wang P."/>
            <person name="Xu J."/>
            <person name="Bruns T."/>
            <person name="Baldrian P."/>
            <person name="Vilgalys R."/>
            <person name="Dunand C."/>
            <person name="Henrissat B."/>
            <person name="Grigoriev I.V."/>
            <person name="Hibbett D."/>
            <person name="Nagy L.G."/>
            <person name="Martin F.M."/>
        </authorList>
    </citation>
    <scope>NUCLEOTIDE SEQUENCE</scope>
    <source>
        <strain evidence="2">Prilba</strain>
    </source>
</reference>
<reference evidence="2" key="1">
    <citation type="submission" date="2019-10" db="EMBL/GenBank/DDBJ databases">
        <authorList>
            <consortium name="DOE Joint Genome Institute"/>
            <person name="Kuo A."/>
            <person name="Miyauchi S."/>
            <person name="Kiss E."/>
            <person name="Drula E."/>
            <person name="Kohler A."/>
            <person name="Sanchez-Garcia M."/>
            <person name="Andreopoulos B."/>
            <person name="Barry K.W."/>
            <person name="Bonito G."/>
            <person name="Buee M."/>
            <person name="Carver A."/>
            <person name="Chen C."/>
            <person name="Cichocki N."/>
            <person name="Clum A."/>
            <person name="Culley D."/>
            <person name="Crous P.W."/>
            <person name="Fauchery L."/>
            <person name="Girlanda M."/>
            <person name="Hayes R."/>
            <person name="Keri Z."/>
            <person name="LaButti K."/>
            <person name="Lipzen A."/>
            <person name="Lombard V."/>
            <person name="Magnuson J."/>
            <person name="Maillard F."/>
            <person name="Morin E."/>
            <person name="Murat C."/>
            <person name="Nolan M."/>
            <person name="Ohm R."/>
            <person name="Pangilinan J."/>
            <person name="Pereira M."/>
            <person name="Perotto S."/>
            <person name="Peter M."/>
            <person name="Riley R."/>
            <person name="Sitrit Y."/>
            <person name="Stielow B."/>
            <person name="Szollosi G."/>
            <person name="Zifcakova L."/>
            <person name="Stursova M."/>
            <person name="Spatafora J.W."/>
            <person name="Tedersoo L."/>
            <person name="Vaario L.-M."/>
            <person name="Yamada A."/>
            <person name="Yan M."/>
            <person name="Wang P."/>
            <person name="Xu J."/>
            <person name="Bruns T."/>
            <person name="Baldrian P."/>
            <person name="Vilgalys R."/>
            <person name="Henrissat B."/>
            <person name="Grigoriev I.V."/>
            <person name="Hibbett D."/>
            <person name="Nagy L.G."/>
            <person name="Martin F.M."/>
        </authorList>
    </citation>
    <scope>NUCLEOTIDE SEQUENCE</scope>
    <source>
        <strain evidence="2">Prilba</strain>
    </source>
</reference>
<feature type="compositionally biased region" description="Basic and acidic residues" evidence="1">
    <location>
        <begin position="195"/>
        <end position="215"/>
    </location>
</feature>
<gene>
    <name evidence="2" type="ORF">DFH94DRAFT_738358</name>
</gene>